<name>A0A183VCN1_TOXCA</name>
<reference evidence="1 2" key="2">
    <citation type="submission" date="2018-11" db="EMBL/GenBank/DDBJ databases">
        <authorList>
            <consortium name="Pathogen Informatics"/>
        </authorList>
    </citation>
    <scope>NUCLEOTIDE SEQUENCE [LARGE SCALE GENOMIC DNA]</scope>
</reference>
<evidence type="ECO:0000313" key="1">
    <source>
        <dbReference type="EMBL" id="VDM49822.1"/>
    </source>
</evidence>
<gene>
    <name evidence="1" type="ORF">TCNE_LOCUS18501</name>
</gene>
<evidence type="ECO:0000313" key="3">
    <source>
        <dbReference type="WBParaSite" id="TCNE_0001850501-mRNA-1"/>
    </source>
</evidence>
<dbReference type="Proteomes" id="UP000050794">
    <property type="component" value="Unassembled WGS sequence"/>
</dbReference>
<protein>
    <submittedName>
        <fullName evidence="3">Reverse transcriptase domain-containing protein</fullName>
    </submittedName>
</protein>
<keyword evidence="2" id="KW-1185">Reference proteome</keyword>
<dbReference type="AlphaFoldDB" id="A0A183VCN1"/>
<organism evidence="2 3">
    <name type="scientific">Toxocara canis</name>
    <name type="common">Canine roundworm</name>
    <dbReference type="NCBI Taxonomy" id="6265"/>
    <lineage>
        <taxon>Eukaryota</taxon>
        <taxon>Metazoa</taxon>
        <taxon>Ecdysozoa</taxon>
        <taxon>Nematoda</taxon>
        <taxon>Chromadorea</taxon>
        <taxon>Rhabditida</taxon>
        <taxon>Spirurina</taxon>
        <taxon>Ascaridomorpha</taxon>
        <taxon>Ascaridoidea</taxon>
        <taxon>Toxocaridae</taxon>
        <taxon>Toxocara</taxon>
    </lineage>
</organism>
<proteinExistence type="predicted"/>
<accession>A0A183VCN1</accession>
<reference evidence="3" key="1">
    <citation type="submission" date="2016-06" db="UniProtKB">
        <authorList>
            <consortium name="WormBaseParasite"/>
        </authorList>
    </citation>
    <scope>IDENTIFICATION</scope>
</reference>
<evidence type="ECO:0000313" key="2">
    <source>
        <dbReference type="Proteomes" id="UP000050794"/>
    </source>
</evidence>
<dbReference type="WBParaSite" id="TCNE_0001850501-mRNA-1">
    <property type="protein sequence ID" value="TCNE_0001850501-mRNA-1"/>
    <property type="gene ID" value="TCNE_0001850501"/>
</dbReference>
<dbReference type="EMBL" id="UYWY01025598">
    <property type="protein sequence ID" value="VDM49822.1"/>
    <property type="molecule type" value="Genomic_DNA"/>
</dbReference>
<sequence>MLLFVEDIVLVADDPEKLQKLLNELNNKAKKIRPSIHDGKTKWMKNAFCPQLTMKLGNENIELVEQCSYLRQTLQMNNDLGMEVSRRRRAA</sequence>